<dbReference type="EMBL" id="JBHMDM010000007">
    <property type="protein sequence ID" value="MFB9378337.1"/>
    <property type="molecule type" value="Genomic_DNA"/>
</dbReference>
<accession>A0ABV5LW80</accession>
<name>A0ABV5LW80_9ACTN</name>
<sequence length="62" mass="6632">MSVGVLTVSRPPGRGLRAAELEAAITAADRCLYQAKNSGRNRVVLSLLADEHLEVDRVRSAA</sequence>
<gene>
    <name evidence="1" type="ORF">ACFFVI_15315</name>
</gene>
<keyword evidence="2" id="KW-1185">Reference proteome</keyword>
<organism evidence="1 2">
    <name type="scientific">Kineococcus gynurae</name>
    <dbReference type="NCBI Taxonomy" id="452979"/>
    <lineage>
        <taxon>Bacteria</taxon>
        <taxon>Bacillati</taxon>
        <taxon>Actinomycetota</taxon>
        <taxon>Actinomycetes</taxon>
        <taxon>Kineosporiales</taxon>
        <taxon>Kineosporiaceae</taxon>
        <taxon>Kineococcus</taxon>
    </lineage>
</organism>
<dbReference type="Proteomes" id="UP001589748">
    <property type="component" value="Unassembled WGS sequence"/>
</dbReference>
<reference evidence="1 2" key="1">
    <citation type="submission" date="2024-09" db="EMBL/GenBank/DDBJ databases">
        <authorList>
            <person name="Sun Q."/>
            <person name="Mori K."/>
        </authorList>
    </citation>
    <scope>NUCLEOTIDE SEQUENCE [LARGE SCALE GENOMIC DNA]</scope>
    <source>
        <strain evidence="1 2">TISTR 1856</strain>
    </source>
</reference>
<evidence type="ECO:0008006" key="3">
    <source>
        <dbReference type="Google" id="ProtNLM"/>
    </source>
</evidence>
<dbReference type="InterPro" id="IPR043128">
    <property type="entry name" value="Rev_trsase/Diguanyl_cyclase"/>
</dbReference>
<proteinExistence type="predicted"/>
<dbReference type="RefSeq" id="WP_380137080.1">
    <property type="nucleotide sequence ID" value="NZ_JBHLUI010000008.1"/>
</dbReference>
<comment type="caution">
    <text evidence="1">The sequence shown here is derived from an EMBL/GenBank/DDBJ whole genome shotgun (WGS) entry which is preliminary data.</text>
</comment>
<evidence type="ECO:0000313" key="1">
    <source>
        <dbReference type="EMBL" id="MFB9378337.1"/>
    </source>
</evidence>
<evidence type="ECO:0000313" key="2">
    <source>
        <dbReference type="Proteomes" id="UP001589748"/>
    </source>
</evidence>
<protein>
    <recommendedName>
        <fullName evidence="3">GGDEF domain-containing protein</fullName>
    </recommendedName>
</protein>
<dbReference type="Gene3D" id="3.30.70.270">
    <property type="match status" value="1"/>
</dbReference>